<feature type="compositionally biased region" description="Basic and acidic residues" evidence="1">
    <location>
        <begin position="48"/>
        <end position="57"/>
    </location>
</feature>
<reference evidence="2" key="2">
    <citation type="submission" date="2017-10" db="EMBL/GenBank/DDBJ databases">
        <title>Ladona fulva Genome sequencing and assembly.</title>
        <authorList>
            <person name="Murali S."/>
            <person name="Richards S."/>
            <person name="Bandaranaike D."/>
            <person name="Bellair M."/>
            <person name="Blankenburg K."/>
            <person name="Chao H."/>
            <person name="Dinh H."/>
            <person name="Doddapaneni H."/>
            <person name="Dugan-Rocha S."/>
            <person name="Elkadiri S."/>
            <person name="Gnanaolivu R."/>
            <person name="Hernandez B."/>
            <person name="Skinner E."/>
            <person name="Javaid M."/>
            <person name="Lee S."/>
            <person name="Li M."/>
            <person name="Ming W."/>
            <person name="Munidasa M."/>
            <person name="Muniz J."/>
            <person name="Nguyen L."/>
            <person name="Hughes D."/>
            <person name="Osuji N."/>
            <person name="Pu L.-L."/>
            <person name="Puazo M."/>
            <person name="Qu C."/>
            <person name="Quiroz J."/>
            <person name="Raj R."/>
            <person name="Weissenberger G."/>
            <person name="Xin Y."/>
            <person name="Zou X."/>
            <person name="Han Y."/>
            <person name="Worley K."/>
            <person name="Muzny D."/>
            <person name="Gibbs R."/>
        </authorList>
    </citation>
    <scope>NUCLEOTIDE SEQUENCE</scope>
    <source>
        <strain evidence="2">Sampled in the wild</strain>
    </source>
</reference>
<gene>
    <name evidence="2" type="ORF">J437_LFUL008507</name>
</gene>
<comment type="caution">
    <text evidence="2">The sequence shown here is derived from an EMBL/GenBank/DDBJ whole genome shotgun (WGS) entry which is preliminary data.</text>
</comment>
<keyword evidence="3" id="KW-1185">Reference proteome</keyword>
<protein>
    <submittedName>
        <fullName evidence="2">Uncharacterized protein</fullName>
    </submittedName>
</protein>
<sequence>MRRGNLSEESSNGNFVVGEEREGAPILYISALTCVGADTGDSPAHCPPSREWERDTEQEGEISLISPKTDFGGRCLVPPSLCSVVPYGGEVAGGGTGVSGGGLAAAPGEGGVLLLGGPVTVAAPSGPPPGVTSGSSGTTSTASTMNQLGTVYATKRRRRNGKT</sequence>
<dbReference type="OrthoDB" id="6783593at2759"/>
<evidence type="ECO:0000256" key="1">
    <source>
        <dbReference type="SAM" id="MobiDB-lite"/>
    </source>
</evidence>
<organism evidence="2 3">
    <name type="scientific">Ladona fulva</name>
    <name type="common">Scarce chaser dragonfly</name>
    <name type="synonym">Libellula fulva</name>
    <dbReference type="NCBI Taxonomy" id="123851"/>
    <lineage>
        <taxon>Eukaryota</taxon>
        <taxon>Metazoa</taxon>
        <taxon>Ecdysozoa</taxon>
        <taxon>Arthropoda</taxon>
        <taxon>Hexapoda</taxon>
        <taxon>Insecta</taxon>
        <taxon>Pterygota</taxon>
        <taxon>Palaeoptera</taxon>
        <taxon>Odonata</taxon>
        <taxon>Epiprocta</taxon>
        <taxon>Anisoptera</taxon>
        <taxon>Libelluloidea</taxon>
        <taxon>Libellulidae</taxon>
        <taxon>Ladona</taxon>
    </lineage>
</organism>
<feature type="region of interest" description="Disordered" evidence="1">
    <location>
        <begin position="121"/>
        <end position="163"/>
    </location>
</feature>
<proteinExistence type="predicted"/>
<feature type="region of interest" description="Disordered" evidence="1">
    <location>
        <begin position="40"/>
        <end position="60"/>
    </location>
</feature>
<feature type="compositionally biased region" description="Low complexity" evidence="1">
    <location>
        <begin position="131"/>
        <end position="144"/>
    </location>
</feature>
<evidence type="ECO:0000313" key="2">
    <source>
        <dbReference type="EMBL" id="KAG8227068.1"/>
    </source>
</evidence>
<dbReference type="EMBL" id="KZ308310">
    <property type="protein sequence ID" value="KAG8227068.1"/>
    <property type="molecule type" value="Genomic_DNA"/>
</dbReference>
<dbReference type="AlphaFoldDB" id="A0A8K0K6V8"/>
<accession>A0A8K0K6V8</accession>
<feature type="compositionally biased region" description="Basic residues" evidence="1">
    <location>
        <begin position="154"/>
        <end position="163"/>
    </location>
</feature>
<name>A0A8K0K6V8_LADFU</name>
<evidence type="ECO:0000313" key="3">
    <source>
        <dbReference type="Proteomes" id="UP000792457"/>
    </source>
</evidence>
<reference evidence="2" key="1">
    <citation type="submission" date="2013-04" db="EMBL/GenBank/DDBJ databases">
        <authorList>
            <person name="Qu J."/>
            <person name="Murali S.C."/>
            <person name="Bandaranaike D."/>
            <person name="Bellair M."/>
            <person name="Blankenburg K."/>
            <person name="Chao H."/>
            <person name="Dinh H."/>
            <person name="Doddapaneni H."/>
            <person name="Downs B."/>
            <person name="Dugan-Rocha S."/>
            <person name="Elkadiri S."/>
            <person name="Gnanaolivu R.D."/>
            <person name="Hernandez B."/>
            <person name="Javaid M."/>
            <person name="Jayaseelan J.C."/>
            <person name="Lee S."/>
            <person name="Li M."/>
            <person name="Ming W."/>
            <person name="Munidasa M."/>
            <person name="Muniz J."/>
            <person name="Nguyen L."/>
            <person name="Ongeri F."/>
            <person name="Osuji N."/>
            <person name="Pu L.-L."/>
            <person name="Puazo M."/>
            <person name="Qu C."/>
            <person name="Quiroz J."/>
            <person name="Raj R."/>
            <person name="Weissenberger G."/>
            <person name="Xin Y."/>
            <person name="Zou X."/>
            <person name="Han Y."/>
            <person name="Richards S."/>
            <person name="Worley K."/>
            <person name="Muzny D."/>
            <person name="Gibbs R."/>
        </authorList>
    </citation>
    <scope>NUCLEOTIDE SEQUENCE</scope>
    <source>
        <strain evidence="2">Sampled in the wild</strain>
    </source>
</reference>
<dbReference type="Proteomes" id="UP000792457">
    <property type="component" value="Unassembled WGS sequence"/>
</dbReference>